<keyword evidence="1" id="KW-1133">Transmembrane helix</keyword>
<keyword evidence="3" id="KW-1185">Reference proteome</keyword>
<sequence length="185" mass="18507">MADSPSLRKLITFADGTDGEVTCFRVSVRGGATYCIKGPVCGSVAAGSTSPAWGTCPSKGNAAIANCLPTSPSYATGCVAPVDAHCVLESARHWECVFPATAAESASATAAPLMSSALSAPTATSAPSEIEKLVDVPSATLNIVVGVACCAIAIVGVVLAKKRHNKALAKSRGPASDANSSIVML</sequence>
<name>A0A9W6XQD0_9STRA</name>
<organism evidence="2 3">
    <name type="scientific">Phytophthora fragariaefolia</name>
    <dbReference type="NCBI Taxonomy" id="1490495"/>
    <lineage>
        <taxon>Eukaryota</taxon>
        <taxon>Sar</taxon>
        <taxon>Stramenopiles</taxon>
        <taxon>Oomycota</taxon>
        <taxon>Peronosporomycetes</taxon>
        <taxon>Peronosporales</taxon>
        <taxon>Peronosporaceae</taxon>
        <taxon>Phytophthora</taxon>
    </lineage>
</organism>
<gene>
    <name evidence="2" type="ORF">Pfra01_001467100</name>
</gene>
<evidence type="ECO:0000313" key="2">
    <source>
        <dbReference type="EMBL" id="GMF43413.1"/>
    </source>
</evidence>
<evidence type="ECO:0000256" key="1">
    <source>
        <dbReference type="SAM" id="Phobius"/>
    </source>
</evidence>
<keyword evidence="1" id="KW-0472">Membrane</keyword>
<dbReference type="OrthoDB" id="161961at2759"/>
<keyword evidence="1" id="KW-0812">Transmembrane</keyword>
<dbReference type="Proteomes" id="UP001165121">
    <property type="component" value="Unassembled WGS sequence"/>
</dbReference>
<comment type="caution">
    <text evidence="2">The sequence shown here is derived from an EMBL/GenBank/DDBJ whole genome shotgun (WGS) entry which is preliminary data.</text>
</comment>
<reference evidence="2" key="1">
    <citation type="submission" date="2023-04" db="EMBL/GenBank/DDBJ databases">
        <title>Phytophthora fragariaefolia NBRC 109709.</title>
        <authorList>
            <person name="Ichikawa N."/>
            <person name="Sato H."/>
            <person name="Tonouchi N."/>
        </authorList>
    </citation>
    <scope>NUCLEOTIDE SEQUENCE</scope>
    <source>
        <strain evidence="2">NBRC 109709</strain>
    </source>
</reference>
<proteinExistence type="predicted"/>
<dbReference type="EMBL" id="BSXT01001534">
    <property type="protein sequence ID" value="GMF43413.1"/>
    <property type="molecule type" value="Genomic_DNA"/>
</dbReference>
<dbReference type="AlphaFoldDB" id="A0A9W6XQD0"/>
<protein>
    <submittedName>
        <fullName evidence="2">Unnamed protein product</fullName>
    </submittedName>
</protein>
<accession>A0A9W6XQD0</accession>
<evidence type="ECO:0000313" key="3">
    <source>
        <dbReference type="Proteomes" id="UP001165121"/>
    </source>
</evidence>
<feature type="transmembrane region" description="Helical" evidence="1">
    <location>
        <begin position="139"/>
        <end position="160"/>
    </location>
</feature>